<accession>A0A4R9JFR1</accession>
<comment type="caution">
    <text evidence="1">The sequence shown here is derived from an EMBL/GenBank/DDBJ whole genome shotgun (WGS) entry which is preliminary data.</text>
</comment>
<dbReference type="SUPFAM" id="SSF103088">
    <property type="entry name" value="OmpA-like"/>
    <property type="match status" value="1"/>
</dbReference>
<evidence type="ECO:0000313" key="1">
    <source>
        <dbReference type="EMBL" id="TGL40383.1"/>
    </source>
</evidence>
<dbReference type="EMBL" id="RQGA01000010">
    <property type="protein sequence ID" value="TGL40383.1"/>
    <property type="molecule type" value="Genomic_DNA"/>
</dbReference>
<sequence length="152" mass="17447">MLVGAGFFLFWLWAKPLEKQRIVLLVRKEGNSNPEKNTLILESPIRELSIFFEAGSSKLEKESIHLLQAEWELNPISQIGYLSLIGSADASGHLTKNRKLVKDRVRNVESYLVSLGIPKDKINQTFLEPIYGKNPELRRLLRSVQIQYKIET</sequence>
<gene>
    <name evidence="1" type="ORF">EHQ49_09530</name>
</gene>
<name>A0A4R9JFR1_9LEPT</name>
<dbReference type="AlphaFoldDB" id="A0A4R9JFR1"/>
<proteinExistence type="predicted"/>
<reference evidence="1" key="1">
    <citation type="journal article" date="2019" name="PLoS Negl. Trop. Dis.">
        <title>Revisiting the worldwide diversity of Leptospira species in the environment.</title>
        <authorList>
            <person name="Vincent A.T."/>
            <person name="Schiettekatte O."/>
            <person name="Bourhy P."/>
            <person name="Veyrier F.J."/>
            <person name="Picardeau M."/>
        </authorList>
    </citation>
    <scope>NUCLEOTIDE SEQUENCE [LARGE SCALE GENOMIC DNA]</scope>
    <source>
        <strain evidence="1">201702692</strain>
    </source>
</reference>
<dbReference type="OrthoDB" id="344524at2"/>
<dbReference type="InterPro" id="IPR036737">
    <property type="entry name" value="OmpA-like_sf"/>
</dbReference>
<keyword evidence="2" id="KW-1185">Reference proteome</keyword>
<organism evidence="1 2">
    <name type="scientific">Leptospira perdikensis</name>
    <dbReference type="NCBI Taxonomy" id="2484948"/>
    <lineage>
        <taxon>Bacteria</taxon>
        <taxon>Pseudomonadati</taxon>
        <taxon>Spirochaetota</taxon>
        <taxon>Spirochaetia</taxon>
        <taxon>Leptospirales</taxon>
        <taxon>Leptospiraceae</taxon>
        <taxon>Leptospira</taxon>
    </lineage>
</organism>
<protein>
    <submittedName>
        <fullName evidence="1">Cell envelope biogenesis protein OmpA</fullName>
    </submittedName>
</protein>
<evidence type="ECO:0000313" key="2">
    <source>
        <dbReference type="Proteomes" id="UP000298125"/>
    </source>
</evidence>
<dbReference type="Proteomes" id="UP000298125">
    <property type="component" value="Unassembled WGS sequence"/>
</dbReference>
<dbReference type="Gene3D" id="3.30.1330.60">
    <property type="entry name" value="OmpA-like domain"/>
    <property type="match status" value="1"/>
</dbReference>